<keyword evidence="7 8" id="KW-0407">Ion channel</keyword>
<sequence length="434" mass="49805">MMPPDESKEELYRALNSVAKDIPRPDKCVSAVLVYFQRFSMSETKSLTKFQLVKRTLRELRSTWILHKKELETSWKRLKSGVLWTSLLLVINLVYCIFGGLLFASLEGWHEARYKCGAVRIRRQFIDELWVESGVLPEDEWRDLAREKLIEFEDQLHDAFRAGLNSYSGQRTWGFWDAVVYSLTAISTIGYGHIVPVTIIGRWGTVIYSLIGIPLFLVLLSESGQLLTRALKFFWIYILRFSQTASGIAIIQSSIVNNSFQRLLQARDIILAKLSNSKYLAPVAAQLDSELRIKHALEPSTFSIDDRFDLPTVAYLFVLWAYLVFGTLMYWIGEHWSPFESFYFTFVTLTTIGFGDYVPQHPLALLTSLVYLVFGLSLVGLCIASIQSKLSAALERLRDRLSIRFTFEPNGTEMVVIPPRFQEVSTEEDKKKSE</sequence>
<gene>
    <name evidence="11" type="ORF">QYM36_010891</name>
</gene>
<evidence type="ECO:0000256" key="7">
    <source>
        <dbReference type="ARBA" id="ARBA00023303"/>
    </source>
</evidence>
<dbReference type="PANTHER" id="PTHR11003:SF335">
    <property type="entry name" value="POTASSIUM CHANNEL DOMAIN-CONTAINING PROTEIN"/>
    <property type="match status" value="1"/>
</dbReference>
<comment type="subcellular location">
    <subcellularLocation>
        <location evidence="1">Membrane</location>
        <topology evidence="1">Multi-pass membrane protein</topology>
    </subcellularLocation>
</comment>
<dbReference type="AlphaFoldDB" id="A0AA88HM55"/>
<dbReference type="Pfam" id="PF07885">
    <property type="entry name" value="Ion_trans_2"/>
    <property type="match status" value="2"/>
</dbReference>
<dbReference type="Gene3D" id="1.10.287.70">
    <property type="match status" value="1"/>
</dbReference>
<feature type="transmembrane region" description="Helical" evidence="9">
    <location>
        <begin position="313"/>
        <end position="332"/>
    </location>
</feature>
<dbReference type="GO" id="GO:0022841">
    <property type="term" value="F:potassium ion leak channel activity"/>
    <property type="evidence" value="ECO:0007669"/>
    <property type="project" value="TreeGrafter"/>
</dbReference>
<accession>A0AA88HM55</accession>
<dbReference type="GO" id="GO:0030322">
    <property type="term" value="P:stabilization of membrane potential"/>
    <property type="evidence" value="ECO:0007669"/>
    <property type="project" value="TreeGrafter"/>
</dbReference>
<comment type="caution">
    <text evidence="11">The sequence shown here is derived from an EMBL/GenBank/DDBJ whole genome shotgun (WGS) entry which is preliminary data.</text>
</comment>
<dbReference type="GO" id="GO:0015271">
    <property type="term" value="F:outward rectifier potassium channel activity"/>
    <property type="evidence" value="ECO:0007669"/>
    <property type="project" value="TreeGrafter"/>
</dbReference>
<feature type="domain" description="Potassium channel" evidence="10">
    <location>
        <begin position="171"/>
        <end position="228"/>
    </location>
</feature>
<dbReference type="InterPro" id="IPR013099">
    <property type="entry name" value="K_chnl_dom"/>
</dbReference>
<dbReference type="EMBL" id="JAVRJZ010000015">
    <property type="protein sequence ID" value="KAK2712010.1"/>
    <property type="molecule type" value="Genomic_DNA"/>
</dbReference>
<feature type="transmembrane region" description="Helical" evidence="9">
    <location>
        <begin position="364"/>
        <end position="386"/>
    </location>
</feature>
<evidence type="ECO:0000256" key="2">
    <source>
        <dbReference type="ARBA" id="ARBA00022448"/>
    </source>
</evidence>
<keyword evidence="4 9" id="KW-1133">Transmembrane helix</keyword>
<feature type="domain" description="Potassium channel" evidence="10">
    <location>
        <begin position="318"/>
        <end position="390"/>
    </location>
</feature>
<feature type="transmembrane region" description="Helical" evidence="9">
    <location>
        <begin position="200"/>
        <end position="221"/>
    </location>
</feature>
<dbReference type="Proteomes" id="UP001187531">
    <property type="component" value="Unassembled WGS sequence"/>
</dbReference>
<evidence type="ECO:0000256" key="9">
    <source>
        <dbReference type="SAM" id="Phobius"/>
    </source>
</evidence>
<dbReference type="GO" id="GO:0005886">
    <property type="term" value="C:plasma membrane"/>
    <property type="evidence" value="ECO:0007669"/>
    <property type="project" value="TreeGrafter"/>
</dbReference>
<comment type="similarity">
    <text evidence="8">Belongs to the two pore domain potassium channel (TC 1.A.1.8) family.</text>
</comment>
<proteinExistence type="inferred from homology"/>
<evidence type="ECO:0000313" key="12">
    <source>
        <dbReference type="Proteomes" id="UP001187531"/>
    </source>
</evidence>
<keyword evidence="6 9" id="KW-0472">Membrane</keyword>
<dbReference type="PANTHER" id="PTHR11003">
    <property type="entry name" value="POTASSIUM CHANNEL, SUBFAMILY K"/>
    <property type="match status" value="1"/>
</dbReference>
<keyword evidence="2 8" id="KW-0813">Transport</keyword>
<dbReference type="InterPro" id="IPR003280">
    <property type="entry name" value="2pore_dom_K_chnl"/>
</dbReference>
<name>A0AA88HM55_ARTSF</name>
<evidence type="ECO:0000256" key="4">
    <source>
        <dbReference type="ARBA" id="ARBA00022989"/>
    </source>
</evidence>
<keyword evidence="3 8" id="KW-0812">Transmembrane</keyword>
<evidence type="ECO:0000256" key="8">
    <source>
        <dbReference type="RuleBase" id="RU003857"/>
    </source>
</evidence>
<feature type="transmembrane region" description="Helical" evidence="9">
    <location>
        <begin position="233"/>
        <end position="255"/>
    </location>
</feature>
<feature type="transmembrane region" description="Helical" evidence="9">
    <location>
        <begin position="341"/>
        <end position="358"/>
    </location>
</feature>
<keyword evidence="5 8" id="KW-0406">Ion transport</keyword>
<protein>
    <recommendedName>
        <fullName evidence="10">Potassium channel domain-containing protein</fullName>
    </recommendedName>
</protein>
<evidence type="ECO:0000256" key="1">
    <source>
        <dbReference type="ARBA" id="ARBA00004141"/>
    </source>
</evidence>
<feature type="transmembrane region" description="Helical" evidence="9">
    <location>
        <begin position="173"/>
        <end position="194"/>
    </location>
</feature>
<evidence type="ECO:0000313" key="11">
    <source>
        <dbReference type="EMBL" id="KAK2712010.1"/>
    </source>
</evidence>
<dbReference type="SUPFAM" id="SSF81324">
    <property type="entry name" value="Voltage-gated potassium channels"/>
    <property type="match status" value="2"/>
</dbReference>
<evidence type="ECO:0000259" key="10">
    <source>
        <dbReference type="Pfam" id="PF07885"/>
    </source>
</evidence>
<dbReference type="PRINTS" id="PR01333">
    <property type="entry name" value="2POREKCHANEL"/>
</dbReference>
<organism evidence="11 12">
    <name type="scientific">Artemia franciscana</name>
    <name type="common">Brine shrimp</name>
    <name type="synonym">Artemia sanfranciscana</name>
    <dbReference type="NCBI Taxonomy" id="6661"/>
    <lineage>
        <taxon>Eukaryota</taxon>
        <taxon>Metazoa</taxon>
        <taxon>Ecdysozoa</taxon>
        <taxon>Arthropoda</taxon>
        <taxon>Crustacea</taxon>
        <taxon>Branchiopoda</taxon>
        <taxon>Anostraca</taxon>
        <taxon>Artemiidae</taxon>
        <taxon>Artemia</taxon>
    </lineage>
</organism>
<keyword evidence="12" id="KW-1185">Reference proteome</keyword>
<feature type="transmembrane region" description="Helical" evidence="9">
    <location>
        <begin position="82"/>
        <end position="104"/>
    </location>
</feature>
<evidence type="ECO:0000256" key="6">
    <source>
        <dbReference type="ARBA" id="ARBA00023136"/>
    </source>
</evidence>
<evidence type="ECO:0000256" key="5">
    <source>
        <dbReference type="ARBA" id="ARBA00023065"/>
    </source>
</evidence>
<reference evidence="11" key="1">
    <citation type="submission" date="2023-07" db="EMBL/GenBank/DDBJ databases">
        <title>Chromosome-level genome assembly of Artemia franciscana.</title>
        <authorList>
            <person name="Jo E."/>
        </authorList>
    </citation>
    <scope>NUCLEOTIDE SEQUENCE</scope>
    <source>
        <tissue evidence="11">Whole body</tissue>
    </source>
</reference>
<evidence type="ECO:0000256" key="3">
    <source>
        <dbReference type="ARBA" id="ARBA00022692"/>
    </source>
</evidence>